<reference evidence="14" key="1">
    <citation type="journal article" date="2021" name="Open Biol.">
        <title>Shared evolutionary footprints suggest mitochondrial oxidative damage underlies multiple complex I losses in fungi.</title>
        <authorList>
            <person name="Schikora-Tamarit M.A."/>
            <person name="Marcet-Houben M."/>
            <person name="Nosek J."/>
            <person name="Gabaldon T."/>
        </authorList>
    </citation>
    <scope>NUCLEOTIDE SEQUENCE</scope>
    <source>
        <strain evidence="14">NCAIM Y.01608</strain>
    </source>
</reference>
<dbReference type="InterPro" id="IPR002500">
    <property type="entry name" value="PAPS_reduct_dom"/>
</dbReference>
<keyword evidence="4" id="KW-0288">FMN</keyword>
<dbReference type="GO" id="GO:0006747">
    <property type="term" value="P:FAD biosynthetic process"/>
    <property type="evidence" value="ECO:0007669"/>
    <property type="project" value="TreeGrafter"/>
</dbReference>
<keyword evidence="8" id="KW-0274">FAD</keyword>
<evidence type="ECO:0000256" key="8">
    <source>
        <dbReference type="ARBA" id="ARBA00022827"/>
    </source>
</evidence>
<feature type="domain" description="Phosphoadenosine phosphosulphate reductase" evidence="13">
    <location>
        <begin position="154"/>
        <end position="234"/>
    </location>
</feature>
<keyword evidence="5" id="KW-0808">Transferase</keyword>
<dbReference type="EC" id="2.7.7.2" evidence="2"/>
<keyword evidence="3" id="KW-0285">Flavoprotein</keyword>
<evidence type="ECO:0000256" key="10">
    <source>
        <dbReference type="ARBA" id="ARBA00031145"/>
    </source>
</evidence>
<dbReference type="GO" id="GO:0005524">
    <property type="term" value="F:ATP binding"/>
    <property type="evidence" value="ECO:0007669"/>
    <property type="project" value="UniProtKB-KW"/>
</dbReference>
<organism evidence="14 15">
    <name type="scientific">Ogataea polymorpha</name>
    <dbReference type="NCBI Taxonomy" id="460523"/>
    <lineage>
        <taxon>Eukaryota</taxon>
        <taxon>Fungi</taxon>
        <taxon>Dikarya</taxon>
        <taxon>Ascomycota</taxon>
        <taxon>Saccharomycotina</taxon>
        <taxon>Pichiomycetes</taxon>
        <taxon>Pichiales</taxon>
        <taxon>Pichiaceae</taxon>
        <taxon>Ogataea</taxon>
    </lineage>
</organism>
<comment type="caution">
    <text evidence="14">The sequence shown here is derived from an EMBL/GenBank/DDBJ whole genome shotgun (WGS) entry which is preliminary data.</text>
</comment>
<dbReference type="PANTHER" id="PTHR23293:SF9">
    <property type="entry name" value="FAD SYNTHASE"/>
    <property type="match status" value="1"/>
</dbReference>
<dbReference type="GO" id="GO:0003919">
    <property type="term" value="F:FMN adenylyltransferase activity"/>
    <property type="evidence" value="ECO:0007669"/>
    <property type="project" value="UniProtKB-EC"/>
</dbReference>
<evidence type="ECO:0000256" key="9">
    <source>
        <dbReference type="ARBA" id="ARBA00022840"/>
    </source>
</evidence>
<dbReference type="CDD" id="cd23948">
    <property type="entry name" value="FAD_synthase"/>
    <property type="match status" value="1"/>
</dbReference>
<evidence type="ECO:0000256" key="7">
    <source>
        <dbReference type="ARBA" id="ARBA00022741"/>
    </source>
</evidence>
<dbReference type="SUPFAM" id="SSF52402">
    <property type="entry name" value="Adenine nucleotide alpha hydrolases-like"/>
    <property type="match status" value="1"/>
</dbReference>
<evidence type="ECO:0000256" key="1">
    <source>
        <dbReference type="ARBA" id="ARBA00004726"/>
    </source>
</evidence>
<evidence type="ECO:0000313" key="15">
    <source>
        <dbReference type="Proteomes" id="UP000788993"/>
    </source>
</evidence>
<evidence type="ECO:0000256" key="2">
    <source>
        <dbReference type="ARBA" id="ARBA00012393"/>
    </source>
</evidence>
<keyword evidence="6" id="KW-0548">Nucleotidyltransferase</keyword>
<protein>
    <recommendedName>
        <fullName evidence="2">FAD synthase</fullName>
        <ecNumber evidence="2">2.7.7.2</ecNumber>
    </recommendedName>
    <alternativeName>
        <fullName evidence="10">FAD pyrophosphorylase</fullName>
    </alternativeName>
    <alternativeName>
        <fullName evidence="11">FMN adenylyltransferase</fullName>
    </alternativeName>
</protein>
<comment type="pathway">
    <text evidence="1">Cofactor biosynthesis; FAD biosynthesis; FAD from FMN: step 1/1.</text>
</comment>
<evidence type="ECO:0000313" key="14">
    <source>
        <dbReference type="EMBL" id="KAH3664498.1"/>
    </source>
</evidence>
<gene>
    <name evidence="14" type="ORF">OGATHE_003313</name>
</gene>
<dbReference type="AlphaFoldDB" id="A0A9P8P2T1"/>
<evidence type="ECO:0000256" key="5">
    <source>
        <dbReference type="ARBA" id="ARBA00022679"/>
    </source>
</evidence>
<dbReference type="EMBL" id="JAEUBD010001178">
    <property type="protein sequence ID" value="KAH3664498.1"/>
    <property type="molecule type" value="Genomic_DNA"/>
</dbReference>
<dbReference type="Proteomes" id="UP000788993">
    <property type="component" value="Unassembled WGS sequence"/>
</dbReference>
<dbReference type="Pfam" id="PF01507">
    <property type="entry name" value="PAPS_reduct"/>
    <property type="match status" value="1"/>
</dbReference>
<evidence type="ECO:0000259" key="13">
    <source>
        <dbReference type="Pfam" id="PF01507"/>
    </source>
</evidence>
<evidence type="ECO:0000256" key="4">
    <source>
        <dbReference type="ARBA" id="ARBA00022643"/>
    </source>
</evidence>
<evidence type="ECO:0000256" key="11">
    <source>
        <dbReference type="ARBA" id="ARBA00031871"/>
    </source>
</evidence>
<evidence type="ECO:0000256" key="3">
    <source>
        <dbReference type="ARBA" id="ARBA00022630"/>
    </source>
</evidence>
<dbReference type="PANTHER" id="PTHR23293">
    <property type="entry name" value="FAD SYNTHETASE-RELATED FMN ADENYLYLTRANSFERASE"/>
    <property type="match status" value="1"/>
</dbReference>
<dbReference type="Gene3D" id="3.40.50.620">
    <property type="entry name" value="HUPs"/>
    <property type="match status" value="1"/>
</dbReference>
<keyword evidence="7" id="KW-0547">Nucleotide-binding</keyword>
<name>A0A9P8P2T1_9ASCO</name>
<accession>A0A9P8P2T1</accession>
<sequence>MPSAIVDICRECHSLVADFLAMKAPYPEASKGSRAVSSYPDFHNDPKLHQKTQEQVVKSMRIFAQALEKYSLEELSISYNGGKDCLVMLVIYLAAIYEKYKDQLLELKSNKISSVYINNENVFQEQDEFLYSSVMKYQLSLTKIKDQMKGGFQKYLDQNPKIKAIAVGIRRIDPYGENLAYIQHTDHGWPAFYRINPVLDWTYCEIWYFIKATNIEYCLLYDQGYTSIGGIDNTIKNPLLRLGDKYLPAYMLDDDRHERLSRCDKKELDSRGNRPEEKL</sequence>
<proteinExistence type="predicted"/>
<evidence type="ECO:0000256" key="12">
    <source>
        <dbReference type="ARBA" id="ARBA00049494"/>
    </source>
</evidence>
<reference evidence="14" key="2">
    <citation type="submission" date="2021-01" db="EMBL/GenBank/DDBJ databases">
        <authorList>
            <person name="Schikora-Tamarit M.A."/>
        </authorList>
    </citation>
    <scope>NUCLEOTIDE SEQUENCE</scope>
    <source>
        <strain evidence="14">NCAIM Y.01608</strain>
    </source>
</reference>
<comment type="catalytic activity">
    <reaction evidence="12">
        <text>FMN + ATP + H(+) = FAD + diphosphate</text>
        <dbReference type="Rhea" id="RHEA:17237"/>
        <dbReference type="ChEBI" id="CHEBI:15378"/>
        <dbReference type="ChEBI" id="CHEBI:30616"/>
        <dbReference type="ChEBI" id="CHEBI:33019"/>
        <dbReference type="ChEBI" id="CHEBI:57692"/>
        <dbReference type="ChEBI" id="CHEBI:58210"/>
        <dbReference type="EC" id="2.7.7.2"/>
    </reaction>
</comment>
<keyword evidence="15" id="KW-1185">Reference proteome</keyword>
<keyword evidence="9" id="KW-0067">ATP-binding</keyword>
<dbReference type="InterPro" id="IPR014729">
    <property type="entry name" value="Rossmann-like_a/b/a_fold"/>
</dbReference>
<evidence type="ECO:0000256" key="6">
    <source>
        <dbReference type="ARBA" id="ARBA00022695"/>
    </source>
</evidence>